<feature type="signal peptide" evidence="1">
    <location>
        <begin position="1"/>
        <end position="27"/>
    </location>
</feature>
<dbReference type="NCBIfam" id="TIGR02122">
    <property type="entry name" value="TRAP_TAXI"/>
    <property type="match status" value="1"/>
</dbReference>
<dbReference type="EMBL" id="CP071382">
    <property type="protein sequence ID" value="QSV46005.1"/>
    <property type="molecule type" value="Genomic_DNA"/>
</dbReference>
<dbReference type="Pfam" id="PF16868">
    <property type="entry name" value="NMT1_3"/>
    <property type="match status" value="1"/>
</dbReference>
<evidence type="ECO:0000313" key="2">
    <source>
        <dbReference type="EMBL" id="QSV46005.1"/>
    </source>
</evidence>
<keyword evidence="1" id="KW-0732">Signal</keyword>
<keyword evidence="3" id="KW-1185">Reference proteome</keyword>
<sequence length="327" mass="34597">MICFLRSMRTAFLAAVTLLSVPAVLSAFPHKSLSISSGDITGSNYVASSAVAKIFNRRSTDYGMRLLSVPSQGSVANVESVFGGQAAFGIAQTELLQQAAAGRGPWEGKALGNLRAVLNLPVEAVTIVAAADAGISRVSDLGGKRVNIGAAGSIDNAYATNLLLLSGLNPADVSLSEHPAALASELLQKSEIDAYIYTVCHPNLSVLEASAGPRKVLLVPIDKPLIELVTAANPLLLPAVVPTDFYSGLERRGVVPSIGVRSVLFTRVDMAEETVFRLVREIMTNFDLFRRQHPALQSLTPREAAEATVIPTHPGAARYFRQAGLVP</sequence>
<evidence type="ECO:0000313" key="3">
    <source>
        <dbReference type="Proteomes" id="UP000663651"/>
    </source>
</evidence>
<dbReference type="Proteomes" id="UP000663651">
    <property type="component" value="Chromosome"/>
</dbReference>
<dbReference type="SUPFAM" id="SSF53850">
    <property type="entry name" value="Periplasmic binding protein-like II"/>
    <property type="match status" value="1"/>
</dbReference>
<feature type="chain" id="PRO_5045304782" evidence="1">
    <location>
        <begin position="28"/>
        <end position="327"/>
    </location>
</feature>
<dbReference type="PANTHER" id="PTHR42941:SF1">
    <property type="entry name" value="SLL1037 PROTEIN"/>
    <property type="match status" value="1"/>
</dbReference>
<accession>A0ABX7Q4U4</accession>
<name>A0ABX7Q4U4_9BACT</name>
<reference evidence="2 3" key="1">
    <citation type="submission" date="2021-03" db="EMBL/GenBank/DDBJ databases">
        <title>Geobacter metallireducens gen. nov. sp. nov., a microorganism capable of coupling the complete oxidation of organic compounds to the reduction of iron and other metals.</title>
        <authorList>
            <person name="Li Y."/>
        </authorList>
    </citation>
    <scope>NUCLEOTIDE SEQUENCE [LARGE SCALE GENOMIC DNA]</scope>
    <source>
        <strain evidence="2 3">Jerry-YX</strain>
    </source>
</reference>
<dbReference type="Gene3D" id="3.40.190.10">
    <property type="entry name" value="Periplasmic binding protein-like II"/>
    <property type="match status" value="2"/>
</dbReference>
<evidence type="ECO:0000256" key="1">
    <source>
        <dbReference type="SAM" id="SignalP"/>
    </source>
</evidence>
<dbReference type="PANTHER" id="PTHR42941">
    <property type="entry name" value="SLL1037 PROTEIN"/>
    <property type="match status" value="1"/>
</dbReference>
<dbReference type="RefSeq" id="WP_207163794.1">
    <property type="nucleotide sequence ID" value="NZ_CP071382.1"/>
</dbReference>
<proteinExistence type="predicted"/>
<protein>
    <submittedName>
        <fullName evidence="2">TAXI family TRAP transporter solute-binding subunit</fullName>
    </submittedName>
</protein>
<dbReference type="InterPro" id="IPR011852">
    <property type="entry name" value="TRAP_TAXI"/>
</dbReference>
<gene>
    <name evidence="2" type="ORF">JZM60_01535</name>
</gene>
<organism evidence="2 3">
    <name type="scientific">Geobacter benzoatilyticus</name>
    <dbReference type="NCBI Taxonomy" id="2815309"/>
    <lineage>
        <taxon>Bacteria</taxon>
        <taxon>Pseudomonadati</taxon>
        <taxon>Thermodesulfobacteriota</taxon>
        <taxon>Desulfuromonadia</taxon>
        <taxon>Geobacterales</taxon>
        <taxon>Geobacteraceae</taxon>
        <taxon>Geobacter</taxon>
    </lineage>
</organism>